<feature type="transmembrane region" description="Helical" evidence="2">
    <location>
        <begin position="272"/>
        <end position="293"/>
    </location>
</feature>
<dbReference type="InterPro" id="IPR036869">
    <property type="entry name" value="J_dom_sf"/>
</dbReference>
<feature type="transmembrane region" description="Helical" evidence="2">
    <location>
        <begin position="300"/>
        <end position="322"/>
    </location>
</feature>
<keyword evidence="2" id="KW-0812">Transmembrane</keyword>
<dbReference type="EMBL" id="CP162411">
    <property type="protein sequence ID" value="XDL13841.1"/>
    <property type="molecule type" value="Genomic_DNA"/>
</dbReference>
<feature type="transmembrane region" description="Helical" evidence="2">
    <location>
        <begin position="368"/>
        <end position="386"/>
    </location>
</feature>
<keyword evidence="2" id="KW-0472">Membrane</keyword>
<accession>A0AB39I7Q6</accession>
<protein>
    <submittedName>
        <fullName evidence="4">J domain-containing protein</fullName>
    </submittedName>
</protein>
<name>A0AB39I7Q6_9GAMM</name>
<reference evidence="4" key="1">
    <citation type="submission" date="2024-07" db="EMBL/GenBank/DDBJ databases">
        <authorList>
            <person name="Pedron J."/>
        </authorList>
    </citation>
    <scope>NUCLEOTIDE SEQUENCE</scope>
    <source>
        <strain evidence="4">A642-S2-A17</strain>
    </source>
</reference>
<dbReference type="Gene3D" id="1.10.287.110">
    <property type="entry name" value="DnaJ domain"/>
    <property type="match status" value="1"/>
</dbReference>
<feature type="transmembrane region" description="Helical" evidence="2">
    <location>
        <begin position="416"/>
        <end position="439"/>
    </location>
</feature>
<evidence type="ECO:0000259" key="3">
    <source>
        <dbReference type="PROSITE" id="PS50076"/>
    </source>
</evidence>
<feature type="domain" description="J" evidence="3">
    <location>
        <begin position="2"/>
        <end position="53"/>
    </location>
</feature>
<dbReference type="AlphaFoldDB" id="A0AB39I7Q6"/>
<dbReference type="SUPFAM" id="SSF46565">
    <property type="entry name" value="Chaperone J-domain"/>
    <property type="match status" value="1"/>
</dbReference>
<evidence type="ECO:0000256" key="1">
    <source>
        <dbReference type="ARBA" id="ARBA00023186"/>
    </source>
</evidence>
<organism evidence="4">
    <name type="scientific">Dickeya oryzae</name>
    <dbReference type="NCBI Taxonomy" id="1240404"/>
    <lineage>
        <taxon>Bacteria</taxon>
        <taxon>Pseudomonadati</taxon>
        <taxon>Pseudomonadota</taxon>
        <taxon>Gammaproteobacteria</taxon>
        <taxon>Enterobacterales</taxon>
        <taxon>Pectobacteriaceae</taxon>
        <taxon>Dickeya</taxon>
    </lineage>
</organism>
<dbReference type="CDD" id="cd06257">
    <property type="entry name" value="DnaJ"/>
    <property type="match status" value="1"/>
</dbReference>
<dbReference type="InterPro" id="IPR001623">
    <property type="entry name" value="DnaJ_domain"/>
</dbReference>
<dbReference type="PROSITE" id="PS50076">
    <property type="entry name" value="DNAJ_2"/>
    <property type="match status" value="1"/>
</dbReference>
<gene>
    <name evidence="4" type="ORF">LF923_0016920</name>
</gene>
<evidence type="ECO:0000313" key="4">
    <source>
        <dbReference type="EMBL" id="XDL13841.1"/>
    </source>
</evidence>
<keyword evidence="2" id="KW-1133">Transmembrane helix</keyword>
<dbReference type="RefSeq" id="WP_226102498.1">
    <property type="nucleotide sequence ID" value="NZ_CP162411.1"/>
</dbReference>
<evidence type="ECO:0000256" key="2">
    <source>
        <dbReference type="SAM" id="Phobius"/>
    </source>
</evidence>
<proteinExistence type="predicted"/>
<feature type="transmembrane region" description="Helical" evidence="2">
    <location>
        <begin position="337"/>
        <end position="356"/>
    </location>
</feature>
<keyword evidence="1" id="KW-0143">Chaperone</keyword>
<sequence>MSIWQTLGIPPTRDEAEIRRAYARRLKIYRPDSDPAGYQQLREAFDAAKQQASEETTHFKNEATLESEWSVPETSVSAIQNDEHEEALIEVETLYREQDILALAHQLVHTEMLGIVAMARLWKTVSDKGNLLQQQQFHQHLASALAEVPELTEGLLDRVASQLGWGMNDYDFSHIIPIHIQHALRAQLRQTEVNRAWKQVEVEEKQGSFLDATAIRLLKSDRHKVPFWVHLVPGMITILSRHANNLIRFYPELASRLNPVVLQFLQKTQVALSWQGIFLLVFWGGVFNAVLPISGVGTTVSIISITTVVFYLYISDGIMLALKSNSSLCKGFLCAEFVFSSIVLLLFFGGLLFASITSMPASGHGAKALIGMLAIMMLFGLLFLAWPKYVPFIRKPGIAMSNIFSSPWKMMEWLNFAWFSWVWIVIYFTVCVAVIAELLKLFV</sequence>